<feature type="transmembrane region" description="Helical" evidence="2">
    <location>
        <begin position="418"/>
        <end position="437"/>
    </location>
</feature>
<keyword evidence="6" id="KW-1185">Reference proteome</keyword>
<organism evidence="5 6">
    <name type="scientific">Ramlibacter lithotrophicus</name>
    <dbReference type="NCBI Taxonomy" id="2606681"/>
    <lineage>
        <taxon>Bacteria</taxon>
        <taxon>Pseudomonadati</taxon>
        <taxon>Pseudomonadota</taxon>
        <taxon>Betaproteobacteria</taxon>
        <taxon>Burkholderiales</taxon>
        <taxon>Comamonadaceae</taxon>
        <taxon>Ramlibacter</taxon>
    </lineage>
</organism>
<keyword evidence="1 3" id="KW-0732">Signal</keyword>
<dbReference type="Gene3D" id="1.10.780.10">
    <property type="entry name" value="Hydroxylamine Oxidoreductase, Chain A, domain 1"/>
    <property type="match status" value="1"/>
</dbReference>
<feature type="signal peptide" evidence="3">
    <location>
        <begin position="1"/>
        <end position="38"/>
    </location>
</feature>
<dbReference type="Proteomes" id="UP000521868">
    <property type="component" value="Unassembled WGS sequence"/>
</dbReference>
<accession>A0A7X6DIM3</accession>
<sequence length="460" mass="48113">MTSCRTAGASANWPRLAGAVAGVVAALALSFAGASAHAAPSPAAAKAAAKVAELSAEDKACLECHARPAQPKMLASGEKLSLAVAPKAFAQSVHGGEGCEACHSGLEEGHDKQPRKIASRRALALEMKDQCADCHKKAVKQYDDSVHSALVRTGSDKAPLCSDCHNPHTATSLKDQAEASSEPVVCQKCHEGVSKAFAQSVHGSTGDEALACKDCHRTHNVKAAAFADNMRKECLSCHKETAATHAEWLPNADRHLEAISCPACHTPDATRRVNLRLYEGAAPHQSTDKVGVPKFVKLANWANGNGTGGLDARALWSMLQEFNQNGSAGKMVLRGRLEVQTGEQAHQLAAKALAIKDCDTCHRQGATSFQAVTVSMAGPDGRPLRHEASKGVLTSVESIGSIGGFYAIGSTRIKLLDVLLVMVLAAGIALPGAHLTMKLLSRRQRAKAAAAQQGESSGSK</sequence>
<keyword evidence="2" id="KW-0472">Membrane</keyword>
<dbReference type="PANTHER" id="PTHR35038">
    <property type="entry name" value="DISSIMILATORY SULFITE REDUCTASE SIRA"/>
    <property type="match status" value="1"/>
</dbReference>
<dbReference type="AlphaFoldDB" id="A0A7X6DIM3"/>
<dbReference type="Pfam" id="PF09699">
    <property type="entry name" value="Paired_CXXCH_1"/>
    <property type="match status" value="1"/>
</dbReference>
<evidence type="ECO:0000259" key="4">
    <source>
        <dbReference type="Pfam" id="PF09699"/>
    </source>
</evidence>
<name>A0A7X6DIM3_9BURK</name>
<evidence type="ECO:0000256" key="3">
    <source>
        <dbReference type="SAM" id="SignalP"/>
    </source>
</evidence>
<proteinExistence type="predicted"/>
<evidence type="ECO:0000256" key="2">
    <source>
        <dbReference type="SAM" id="Phobius"/>
    </source>
</evidence>
<keyword evidence="2" id="KW-0812">Transmembrane</keyword>
<feature type="chain" id="PRO_5031313530" description="Doubled CXXCH motif domain-containing protein" evidence="3">
    <location>
        <begin position="39"/>
        <end position="460"/>
    </location>
</feature>
<evidence type="ECO:0000256" key="1">
    <source>
        <dbReference type="ARBA" id="ARBA00022729"/>
    </source>
</evidence>
<dbReference type="SUPFAM" id="SSF48695">
    <property type="entry name" value="Multiheme cytochromes"/>
    <property type="match status" value="1"/>
</dbReference>
<evidence type="ECO:0000313" key="6">
    <source>
        <dbReference type="Proteomes" id="UP000521868"/>
    </source>
</evidence>
<dbReference type="EMBL" id="VTOX01000007">
    <property type="protein sequence ID" value="NKE67834.1"/>
    <property type="molecule type" value="Genomic_DNA"/>
</dbReference>
<comment type="caution">
    <text evidence="5">The sequence shown here is derived from an EMBL/GenBank/DDBJ whole genome shotgun (WGS) entry which is preliminary data.</text>
</comment>
<dbReference type="RefSeq" id="WP_168108958.1">
    <property type="nucleotide sequence ID" value="NZ_VTOX01000007.1"/>
</dbReference>
<dbReference type="InterPro" id="IPR010177">
    <property type="entry name" value="Paired_CXXCH_1"/>
</dbReference>
<feature type="domain" description="Doubled CXXCH motif" evidence="4">
    <location>
        <begin position="161"/>
        <end position="192"/>
    </location>
</feature>
<dbReference type="InterPro" id="IPR051829">
    <property type="entry name" value="Multiheme_Cytochr_ET"/>
</dbReference>
<reference evidence="5 6" key="1">
    <citation type="journal article" date="2020" name="Nature">
        <title>Bacterial chemolithoautotrophy via manganese oxidation.</title>
        <authorList>
            <person name="Yu H."/>
            <person name="Leadbetter J.R."/>
        </authorList>
    </citation>
    <scope>NUCLEOTIDE SEQUENCE [LARGE SCALE GENOMIC DNA]</scope>
    <source>
        <strain evidence="5 6">RBP-1</strain>
    </source>
</reference>
<keyword evidence="2" id="KW-1133">Transmembrane helix</keyword>
<gene>
    <name evidence="5" type="ORF">RAMLITH_18585</name>
</gene>
<dbReference type="InterPro" id="IPR036280">
    <property type="entry name" value="Multihaem_cyt_sf"/>
</dbReference>
<protein>
    <recommendedName>
        <fullName evidence="4">Doubled CXXCH motif domain-containing protein</fullName>
    </recommendedName>
</protein>
<dbReference type="Gene3D" id="3.90.10.10">
    <property type="entry name" value="Cytochrome C3"/>
    <property type="match status" value="1"/>
</dbReference>
<evidence type="ECO:0000313" key="5">
    <source>
        <dbReference type="EMBL" id="NKE67834.1"/>
    </source>
</evidence>